<reference evidence="1 2" key="1">
    <citation type="submission" date="2016-10" db="EMBL/GenBank/DDBJ databases">
        <authorList>
            <person name="de Groot N.N."/>
        </authorList>
    </citation>
    <scope>NUCLEOTIDE SEQUENCE [LARGE SCALE GENOMIC DNA]</scope>
    <source>
        <strain evidence="1 2">DSM 25232</strain>
    </source>
</reference>
<dbReference type="STRING" id="1038014.SAMN04487910_2481"/>
<sequence>MKKILLLFIIVFTINFSFGQRGPRGKVKALKIAYITEQLDLSSKEAQQFWPIYNEHEETMEGFKRKERKSIKAIKEANGFENLSEKESEEFLNNYIKAEEKKFLTRKKLISDLRQVIPHKKILKLVKAEMDFNKRLLKQLRNRRQGK</sequence>
<dbReference type="RefSeq" id="WP_035084715.1">
    <property type="nucleotide sequence ID" value="NZ_FOAB01000004.1"/>
</dbReference>
<evidence type="ECO:0008006" key="3">
    <source>
        <dbReference type="Google" id="ProtNLM"/>
    </source>
</evidence>
<dbReference type="Proteomes" id="UP000198521">
    <property type="component" value="Unassembled WGS sequence"/>
</dbReference>
<gene>
    <name evidence="1" type="ORF">SAMN04487910_2481</name>
</gene>
<accession>A0A1H7Q9P5</accession>
<dbReference type="OrthoDB" id="675330at2"/>
<protein>
    <recommendedName>
        <fullName evidence="3">Sensor of ECF-type sigma factor</fullName>
    </recommendedName>
</protein>
<proteinExistence type="predicted"/>
<keyword evidence="2" id="KW-1185">Reference proteome</keyword>
<evidence type="ECO:0000313" key="1">
    <source>
        <dbReference type="EMBL" id="SEL44692.1"/>
    </source>
</evidence>
<evidence type="ECO:0000313" key="2">
    <source>
        <dbReference type="Proteomes" id="UP000198521"/>
    </source>
</evidence>
<dbReference type="AlphaFoldDB" id="A0A1H7Q9P5"/>
<dbReference type="EMBL" id="FOAB01000004">
    <property type="protein sequence ID" value="SEL44692.1"/>
    <property type="molecule type" value="Genomic_DNA"/>
</dbReference>
<organism evidence="1 2">
    <name type="scientific">Aquimarina amphilecti</name>
    <dbReference type="NCBI Taxonomy" id="1038014"/>
    <lineage>
        <taxon>Bacteria</taxon>
        <taxon>Pseudomonadati</taxon>
        <taxon>Bacteroidota</taxon>
        <taxon>Flavobacteriia</taxon>
        <taxon>Flavobacteriales</taxon>
        <taxon>Flavobacteriaceae</taxon>
        <taxon>Aquimarina</taxon>
    </lineage>
</organism>
<name>A0A1H7Q9P5_AQUAM</name>